<evidence type="ECO:0000256" key="5">
    <source>
        <dbReference type="ARBA" id="ARBA00020164"/>
    </source>
</evidence>
<dbReference type="PANTHER" id="PTHR35524">
    <property type="entry name" value="ALPHA-ACETOLACTATE DECARBOXYLASE"/>
    <property type="match status" value="1"/>
</dbReference>
<organism evidence="10 11">
    <name type="scientific">Solitalea longa</name>
    <dbReference type="NCBI Taxonomy" id="2079460"/>
    <lineage>
        <taxon>Bacteria</taxon>
        <taxon>Pseudomonadati</taxon>
        <taxon>Bacteroidota</taxon>
        <taxon>Sphingobacteriia</taxon>
        <taxon>Sphingobacteriales</taxon>
        <taxon>Sphingobacteriaceae</taxon>
        <taxon>Solitalea</taxon>
    </lineage>
</organism>
<gene>
    <name evidence="10" type="primary">budA</name>
    <name evidence="10" type="ORF">C3K47_13055</name>
</gene>
<name>A0A2S5A0N7_9SPHI</name>
<dbReference type="OrthoDB" id="8612680at2"/>
<dbReference type="GO" id="GO:0045151">
    <property type="term" value="P:acetoin biosynthetic process"/>
    <property type="evidence" value="ECO:0007669"/>
    <property type="project" value="UniProtKB-UniRule"/>
</dbReference>
<accession>A0A2S5A0N7</accession>
<dbReference type="EMBL" id="PQVF01000008">
    <property type="protein sequence ID" value="POY36160.1"/>
    <property type="molecule type" value="Genomic_DNA"/>
</dbReference>
<dbReference type="Pfam" id="PF03306">
    <property type="entry name" value="AAL_decarboxy"/>
    <property type="match status" value="1"/>
</dbReference>
<keyword evidence="11" id="KW-1185">Reference proteome</keyword>
<keyword evidence="6 9" id="KW-0210">Decarboxylase</keyword>
<dbReference type="Proteomes" id="UP000236893">
    <property type="component" value="Unassembled WGS sequence"/>
</dbReference>
<comment type="pathway">
    <text evidence="2 9">Polyol metabolism; (R,R)-butane-2,3-diol biosynthesis; (R,R)-butane-2,3-diol from pyruvate: step 2/3.</text>
</comment>
<dbReference type="SUPFAM" id="SSF117856">
    <property type="entry name" value="AF0104/ALDC/Ptd012-like"/>
    <property type="match status" value="1"/>
</dbReference>
<keyword evidence="8 9" id="KW-0456">Lyase</keyword>
<evidence type="ECO:0000256" key="1">
    <source>
        <dbReference type="ARBA" id="ARBA00001784"/>
    </source>
</evidence>
<dbReference type="PANTHER" id="PTHR35524:SF1">
    <property type="entry name" value="ALPHA-ACETOLACTATE DECARBOXYLASE"/>
    <property type="match status" value="1"/>
</dbReference>
<evidence type="ECO:0000256" key="7">
    <source>
        <dbReference type="ARBA" id="ARBA00023061"/>
    </source>
</evidence>
<dbReference type="Gene3D" id="3.30.1330.80">
    <property type="entry name" value="Hypothetical protein, similar to alpha- acetolactate decarboxylase, domain 2"/>
    <property type="match status" value="2"/>
</dbReference>
<evidence type="ECO:0000256" key="4">
    <source>
        <dbReference type="ARBA" id="ARBA00013204"/>
    </source>
</evidence>
<sequence>MSAFSSFAQQTTNHSTHFNKFYQYGVADAFIGGLYKGTLLLKDLKQHGNFGLGAPDLLDGELIILDGKVYQTKANGETVKAYNSSTTSLSFVTFFKADTSFVVNDLISQKNASTTIMNFLRNKNGMYAIKITGRFNKIKTRAFPPFKQEPFPPLSSILDKQQFFNFENIEGTLVGFYLPSYLNGVSISGLHFHFLSNDKKHGGHVLDYEGNGFKVEIARLYGFQLDEQNDPALQHFEFKKTANESLEKVEKGH</sequence>
<dbReference type="UniPathway" id="UPA00626">
    <property type="reaction ID" value="UER00678"/>
</dbReference>
<proteinExistence type="inferred from homology"/>
<evidence type="ECO:0000256" key="9">
    <source>
        <dbReference type="PIRNR" id="PIRNR001332"/>
    </source>
</evidence>
<evidence type="ECO:0000256" key="3">
    <source>
        <dbReference type="ARBA" id="ARBA00007106"/>
    </source>
</evidence>
<reference evidence="10 11" key="1">
    <citation type="submission" date="2018-01" db="EMBL/GenBank/DDBJ databases">
        <authorList>
            <person name="Gaut B.S."/>
            <person name="Morton B.R."/>
            <person name="Clegg M.T."/>
            <person name="Duvall M.R."/>
        </authorList>
    </citation>
    <scope>NUCLEOTIDE SEQUENCE [LARGE SCALE GENOMIC DNA]</scope>
    <source>
        <strain evidence="10 11">HR-AV</strain>
    </source>
</reference>
<dbReference type="AlphaFoldDB" id="A0A2S5A0N7"/>
<dbReference type="PIRSF" id="PIRSF001332">
    <property type="entry name" value="Acetolac_decarb"/>
    <property type="match status" value="1"/>
</dbReference>
<dbReference type="NCBIfam" id="TIGR01252">
    <property type="entry name" value="acetolac_decarb"/>
    <property type="match status" value="1"/>
</dbReference>
<dbReference type="CDD" id="cd17299">
    <property type="entry name" value="acetolactate_decarboxylase"/>
    <property type="match status" value="1"/>
</dbReference>
<dbReference type="EC" id="4.1.1.5" evidence="4 9"/>
<evidence type="ECO:0000313" key="10">
    <source>
        <dbReference type="EMBL" id="POY36160.1"/>
    </source>
</evidence>
<evidence type="ECO:0000313" key="11">
    <source>
        <dbReference type="Proteomes" id="UP000236893"/>
    </source>
</evidence>
<evidence type="ECO:0000256" key="2">
    <source>
        <dbReference type="ARBA" id="ARBA00005170"/>
    </source>
</evidence>
<comment type="similarity">
    <text evidence="3 9">Belongs to the alpha-acetolactate decarboxylase family.</text>
</comment>
<protein>
    <recommendedName>
        <fullName evidence="5 9">Alpha-acetolactate decarboxylase</fullName>
        <ecNumber evidence="4 9">4.1.1.5</ecNumber>
    </recommendedName>
</protein>
<dbReference type="GO" id="GO:0047605">
    <property type="term" value="F:acetolactate decarboxylase activity"/>
    <property type="evidence" value="ECO:0007669"/>
    <property type="project" value="UniProtKB-UniRule"/>
</dbReference>
<dbReference type="InterPro" id="IPR005128">
    <property type="entry name" value="Acetolactate_a_deCO2ase"/>
</dbReference>
<evidence type="ECO:0000256" key="8">
    <source>
        <dbReference type="ARBA" id="ARBA00023239"/>
    </source>
</evidence>
<comment type="catalytic activity">
    <reaction evidence="1 9">
        <text>(2S)-2-acetolactate + H(+) = (R)-acetoin + CO2</text>
        <dbReference type="Rhea" id="RHEA:21580"/>
        <dbReference type="ChEBI" id="CHEBI:15378"/>
        <dbReference type="ChEBI" id="CHEBI:15686"/>
        <dbReference type="ChEBI" id="CHEBI:16526"/>
        <dbReference type="ChEBI" id="CHEBI:58476"/>
        <dbReference type="EC" id="4.1.1.5"/>
    </reaction>
</comment>
<comment type="caution">
    <text evidence="10">The sequence shown here is derived from an EMBL/GenBank/DDBJ whole genome shotgun (WGS) entry which is preliminary data.</text>
</comment>
<evidence type="ECO:0000256" key="6">
    <source>
        <dbReference type="ARBA" id="ARBA00022793"/>
    </source>
</evidence>
<keyword evidence="7 9" id="KW-0005">Acetoin biosynthesis</keyword>